<feature type="domain" description="Gelsolin-like" evidence="4">
    <location>
        <begin position="8"/>
        <end position="74"/>
    </location>
</feature>
<dbReference type="GO" id="GO:0006271">
    <property type="term" value="P:DNA strand elongation involved in DNA replication"/>
    <property type="evidence" value="ECO:0007669"/>
    <property type="project" value="TreeGrafter"/>
</dbReference>
<dbReference type="InterPro" id="IPR024826">
    <property type="entry name" value="DNA_pol_delta/II_ssu"/>
</dbReference>
<dbReference type="InterPro" id="IPR029006">
    <property type="entry name" value="ADF-H/Gelsolin-like_dom_sf"/>
</dbReference>
<evidence type="ECO:0000256" key="2">
    <source>
        <dbReference type="ARBA" id="ARBA00022705"/>
    </source>
</evidence>
<name>A0A1I7XDG4_HETBA</name>
<dbReference type="PANTHER" id="PTHR10416">
    <property type="entry name" value="DNA POLYMERASE DELTA SUBUNIT 2"/>
    <property type="match status" value="1"/>
</dbReference>
<dbReference type="InterPro" id="IPR040663">
    <property type="entry name" value="DNA_pol_D_N"/>
</dbReference>
<dbReference type="PANTHER" id="PTHR10416:SF0">
    <property type="entry name" value="DNA POLYMERASE DELTA SUBUNIT 2"/>
    <property type="match status" value="1"/>
</dbReference>
<reference evidence="7" key="1">
    <citation type="submission" date="2016-11" db="UniProtKB">
        <authorList>
            <consortium name="WormBaseParasite"/>
        </authorList>
    </citation>
    <scope>IDENTIFICATION</scope>
</reference>
<dbReference type="Gene3D" id="3.40.20.10">
    <property type="entry name" value="Severin"/>
    <property type="match status" value="1"/>
</dbReference>
<keyword evidence="6" id="KW-1185">Reference proteome</keyword>
<feature type="domain" description="DNA polymerase delta subunit OB-fold" evidence="5">
    <location>
        <begin position="110"/>
        <end position="228"/>
    </location>
</feature>
<dbReference type="Gene3D" id="2.40.50.430">
    <property type="match status" value="1"/>
</dbReference>
<feature type="transmembrane region" description="Helical" evidence="3">
    <location>
        <begin position="20"/>
        <end position="42"/>
    </location>
</feature>
<dbReference type="Proteomes" id="UP000095283">
    <property type="component" value="Unplaced"/>
</dbReference>
<feature type="transmembrane region" description="Helical" evidence="3">
    <location>
        <begin position="238"/>
        <end position="254"/>
    </location>
</feature>
<keyword evidence="2" id="KW-0235">DNA replication</keyword>
<evidence type="ECO:0000313" key="7">
    <source>
        <dbReference type="WBParaSite" id="Hba_15684"/>
    </source>
</evidence>
<dbReference type="Pfam" id="PF18018">
    <property type="entry name" value="DNA_pol_D_N"/>
    <property type="match status" value="1"/>
</dbReference>
<keyword evidence="3" id="KW-1133">Transmembrane helix</keyword>
<dbReference type="Pfam" id="PF00626">
    <property type="entry name" value="Gelsolin"/>
    <property type="match status" value="1"/>
</dbReference>
<evidence type="ECO:0000313" key="6">
    <source>
        <dbReference type="Proteomes" id="UP000095283"/>
    </source>
</evidence>
<evidence type="ECO:0000259" key="5">
    <source>
        <dbReference type="Pfam" id="PF18018"/>
    </source>
</evidence>
<keyword evidence="3" id="KW-0472">Membrane</keyword>
<accession>A0A1I7XDG4</accession>
<keyword evidence="3" id="KW-0812">Transmembrane</keyword>
<evidence type="ECO:0000256" key="3">
    <source>
        <dbReference type="SAM" id="Phobius"/>
    </source>
</evidence>
<evidence type="ECO:0000256" key="1">
    <source>
        <dbReference type="ARBA" id="ARBA00006035"/>
    </source>
</evidence>
<evidence type="ECO:0000259" key="4">
    <source>
        <dbReference type="Pfam" id="PF00626"/>
    </source>
</evidence>
<dbReference type="GO" id="GO:0043625">
    <property type="term" value="C:delta DNA polymerase complex"/>
    <property type="evidence" value="ECO:0007669"/>
    <property type="project" value="TreeGrafter"/>
</dbReference>
<dbReference type="InterPro" id="IPR007123">
    <property type="entry name" value="Gelsolin-like_dom"/>
</dbReference>
<dbReference type="InterPro" id="IPR036180">
    <property type="entry name" value="Gelsolin-like_dom_sf"/>
</dbReference>
<dbReference type="WBParaSite" id="Hba_15684">
    <property type="protein sequence ID" value="Hba_15684"/>
    <property type="gene ID" value="Hba_15684"/>
</dbReference>
<comment type="similarity">
    <text evidence="1">Belongs to the DNA polymerase delta/II small subunit family.</text>
</comment>
<protein>
    <submittedName>
        <fullName evidence="7">Gelsolin-like domain-containing protein</fullName>
    </submittedName>
</protein>
<dbReference type="AlphaFoldDB" id="A0A1I7XDG4"/>
<organism evidence="6 7">
    <name type="scientific">Heterorhabditis bacteriophora</name>
    <name type="common">Entomopathogenic nematode worm</name>
    <dbReference type="NCBI Taxonomy" id="37862"/>
    <lineage>
        <taxon>Eukaryota</taxon>
        <taxon>Metazoa</taxon>
        <taxon>Ecdysozoa</taxon>
        <taxon>Nematoda</taxon>
        <taxon>Chromadorea</taxon>
        <taxon>Rhabditida</taxon>
        <taxon>Rhabditina</taxon>
        <taxon>Rhabditomorpha</taxon>
        <taxon>Strongyloidea</taxon>
        <taxon>Heterorhabditidae</taxon>
        <taxon>Heterorhabditis</taxon>
    </lineage>
</organism>
<sequence>MTSLTNAVRGSIEYLDKSKAYFIDNGVLLFLWIGLGVAEAWVQDVFGANSVALLNTENHIIPEKDNPRSRGIRRAMELLQRKGLRRRNVFIVREGDSLEPWMKKFLVERQYYGVYSARLDILKPRIIEAAKHQLGEEIIYKQLENLDLHEKALVIGTIEKRISQRPSILKELAEDEHILPDDFDVEGCLVSSKDFLEFEDEKQIVKLEGNITMDEVATGCTVGLFGSQVGVISSEIKLCFYLFTVLYIYIYIYIL</sequence>
<proteinExistence type="inferred from homology"/>
<dbReference type="SUPFAM" id="SSF82754">
    <property type="entry name" value="C-terminal, gelsolin-like domain of Sec23/24"/>
    <property type="match status" value="1"/>
</dbReference>